<accession>A0A840S2P7</accession>
<organism evidence="2 3">
    <name type="scientific">Inhella inkyongensis</name>
    <dbReference type="NCBI Taxonomy" id="392593"/>
    <lineage>
        <taxon>Bacteria</taxon>
        <taxon>Pseudomonadati</taxon>
        <taxon>Pseudomonadota</taxon>
        <taxon>Betaproteobacteria</taxon>
        <taxon>Burkholderiales</taxon>
        <taxon>Sphaerotilaceae</taxon>
        <taxon>Inhella</taxon>
    </lineage>
</organism>
<keyword evidence="1" id="KW-1133">Transmembrane helix</keyword>
<keyword evidence="3" id="KW-1185">Reference proteome</keyword>
<evidence type="ECO:0000313" key="2">
    <source>
        <dbReference type="EMBL" id="MBB5203356.1"/>
    </source>
</evidence>
<dbReference type="EMBL" id="JACHHO010000001">
    <property type="protein sequence ID" value="MBB5203356.1"/>
    <property type="molecule type" value="Genomic_DNA"/>
</dbReference>
<reference evidence="2 3" key="1">
    <citation type="submission" date="2020-08" db="EMBL/GenBank/DDBJ databases">
        <title>Genomic Encyclopedia of Type Strains, Phase IV (KMG-IV): sequencing the most valuable type-strain genomes for metagenomic binning, comparative biology and taxonomic classification.</title>
        <authorList>
            <person name="Goeker M."/>
        </authorList>
    </citation>
    <scope>NUCLEOTIDE SEQUENCE [LARGE SCALE GENOMIC DNA]</scope>
    <source>
        <strain evidence="2 3">DSM 23958</strain>
    </source>
</reference>
<gene>
    <name evidence="2" type="ORF">HNQ51_000649</name>
</gene>
<evidence type="ECO:0000256" key="1">
    <source>
        <dbReference type="SAM" id="Phobius"/>
    </source>
</evidence>
<comment type="caution">
    <text evidence="2">The sequence shown here is derived from an EMBL/GenBank/DDBJ whole genome shotgun (WGS) entry which is preliminary data.</text>
</comment>
<feature type="transmembrane region" description="Helical" evidence="1">
    <location>
        <begin position="33"/>
        <end position="55"/>
    </location>
</feature>
<feature type="transmembrane region" description="Helical" evidence="1">
    <location>
        <begin position="75"/>
        <end position="96"/>
    </location>
</feature>
<name>A0A840S2P7_9BURK</name>
<dbReference type="RefSeq" id="WP_138857583.1">
    <property type="nucleotide sequence ID" value="NZ_CP040709.1"/>
</dbReference>
<keyword evidence="1" id="KW-0472">Membrane</keyword>
<protein>
    <submittedName>
        <fullName evidence="2">Uncharacterized protein</fullName>
    </submittedName>
</protein>
<feature type="transmembrane region" description="Helical" evidence="1">
    <location>
        <begin position="108"/>
        <end position="128"/>
    </location>
</feature>
<proteinExistence type="predicted"/>
<dbReference type="AlphaFoldDB" id="A0A840S2P7"/>
<feature type="transmembrane region" description="Helical" evidence="1">
    <location>
        <begin position="140"/>
        <end position="158"/>
    </location>
</feature>
<evidence type="ECO:0000313" key="3">
    <source>
        <dbReference type="Proteomes" id="UP000554837"/>
    </source>
</evidence>
<keyword evidence="1" id="KW-0812">Transmembrane</keyword>
<sequence>MQSFHDTHPAPLQTIPAALEADRPTQAQTGMRLMGVLLGLLFACLHGMVLLNQGLIEGTLVLERAQLEWLRPWHWLWFSLALLGWLGLLGIVRQSFRGEPETQNPGLRWLVLAGLLSCVAALMPWWMAPDAATRSALGPWTSALWLCLPLPFWLGWRLRVAELERSAR</sequence>
<dbReference type="Proteomes" id="UP000554837">
    <property type="component" value="Unassembled WGS sequence"/>
</dbReference>